<dbReference type="Proteomes" id="UP000564378">
    <property type="component" value="Unassembled WGS sequence"/>
</dbReference>
<keyword evidence="3 7" id="KW-0223">Dioxygenase</keyword>
<dbReference type="AlphaFoldDB" id="A0A842HVQ0"/>
<evidence type="ECO:0000256" key="3">
    <source>
        <dbReference type="ARBA" id="ARBA00022964"/>
    </source>
</evidence>
<dbReference type="EMBL" id="JACJVJ010000001">
    <property type="protein sequence ID" value="MBC2777176.1"/>
    <property type="molecule type" value="Genomic_DNA"/>
</dbReference>
<name>A0A842HVQ0_9SPHN</name>
<keyword evidence="2" id="KW-0479">Metal-binding</keyword>
<evidence type="ECO:0000256" key="5">
    <source>
        <dbReference type="ARBA" id="ARBA00023004"/>
    </source>
</evidence>
<organism evidence="7 8">
    <name type="scientific">Parasphingopyxis marina</name>
    <dbReference type="NCBI Taxonomy" id="2761622"/>
    <lineage>
        <taxon>Bacteria</taxon>
        <taxon>Pseudomonadati</taxon>
        <taxon>Pseudomonadota</taxon>
        <taxon>Alphaproteobacteria</taxon>
        <taxon>Sphingomonadales</taxon>
        <taxon>Sphingomonadaceae</taxon>
        <taxon>Parasphingopyxis</taxon>
    </lineage>
</organism>
<evidence type="ECO:0000256" key="1">
    <source>
        <dbReference type="ARBA" id="ARBA00005896"/>
    </source>
</evidence>
<dbReference type="PANTHER" id="PTHR43779:SF3">
    <property type="entry name" value="(3R)-3-[(CARBOXYMETHYL)AMINO]FATTY ACID OXYGENASE_DECARBOXYLASE"/>
    <property type="match status" value="1"/>
</dbReference>
<dbReference type="InterPro" id="IPR042098">
    <property type="entry name" value="TauD-like_sf"/>
</dbReference>
<dbReference type="RefSeq" id="WP_185800401.1">
    <property type="nucleotide sequence ID" value="NZ_JACJVJ010000001.1"/>
</dbReference>
<dbReference type="InterPro" id="IPR003819">
    <property type="entry name" value="TauD/TfdA-like"/>
</dbReference>
<evidence type="ECO:0000313" key="7">
    <source>
        <dbReference type="EMBL" id="MBC2777176.1"/>
    </source>
</evidence>
<dbReference type="Pfam" id="PF02668">
    <property type="entry name" value="TauD"/>
    <property type="match status" value="1"/>
</dbReference>
<dbReference type="SUPFAM" id="SSF51197">
    <property type="entry name" value="Clavaminate synthase-like"/>
    <property type="match status" value="1"/>
</dbReference>
<comment type="caution">
    <text evidence="7">The sequence shown here is derived from an EMBL/GenBank/DDBJ whole genome shotgun (WGS) entry which is preliminary data.</text>
</comment>
<gene>
    <name evidence="7" type="ORF">H6P80_06030</name>
</gene>
<evidence type="ECO:0000259" key="6">
    <source>
        <dbReference type="Pfam" id="PF02668"/>
    </source>
</evidence>
<reference evidence="7 8" key="1">
    <citation type="submission" date="2020-08" db="EMBL/GenBank/DDBJ databases">
        <title>Draft genome sequence of Parasphingopyxis sp. GrpM-11.</title>
        <authorList>
            <person name="Oh J."/>
            <person name="Roh D.-H."/>
        </authorList>
    </citation>
    <scope>NUCLEOTIDE SEQUENCE [LARGE SCALE GENOMIC DNA]</scope>
    <source>
        <strain evidence="7 8">GrpM-11</strain>
    </source>
</reference>
<dbReference type="GO" id="GO:0046872">
    <property type="term" value="F:metal ion binding"/>
    <property type="evidence" value="ECO:0007669"/>
    <property type="project" value="UniProtKB-KW"/>
</dbReference>
<dbReference type="InterPro" id="IPR051178">
    <property type="entry name" value="TfdA_dioxygenase"/>
</dbReference>
<keyword evidence="5" id="KW-0408">Iron</keyword>
<sequence>MTYSVHSLHPLFAAELLGFDLNAPISEDDRALIENLMAEHAVLVLRDLEPNDEAHIRFAHTFGSMELPPKMYGEKPPPGAARITEGLYDISNIGVDGNLLPADDLRNRFNKGNERWHTDSSFNALPTKWSLLLAYVVPPTRGDTEYVDTRAVYDALPPEMQTKVDGLQAVHDLWGVRAKHEYGGGHVDEEMRRLMPPVTQPLVRASVNGRKTLYIGSHIDYLLGLDREESDALLAELMEFATRPEFIYTHKWRVGDLVIWDNRCTIHRGTGFDHMHDRRDLRRATINEDRGEDRASTDLIDAG</sequence>
<evidence type="ECO:0000313" key="8">
    <source>
        <dbReference type="Proteomes" id="UP000564378"/>
    </source>
</evidence>
<evidence type="ECO:0000256" key="2">
    <source>
        <dbReference type="ARBA" id="ARBA00022723"/>
    </source>
</evidence>
<comment type="similarity">
    <text evidence="1">Belongs to the TfdA dioxygenase family.</text>
</comment>
<dbReference type="Gene3D" id="3.60.130.10">
    <property type="entry name" value="Clavaminate synthase-like"/>
    <property type="match status" value="1"/>
</dbReference>
<keyword evidence="4" id="KW-0560">Oxidoreductase</keyword>
<protein>
    <submittedName>
        <fullName evidence="7">TauD/TfdA family dioxygenase</fullName>
    </submittedName>
</protein>
<evidence type="ECO:0000256" key="4">
    <source>
        <dbReference type="ARBA" id="ARBA00023002"/>
    </source>
</evidence>
<proteinExistence type="inferred from homology"/>
<feature type="domain" description="TauD/TfdA-like" evidence="6">
    <location>
        <begin position="6"/>
        <end position="285"/>
    </location>
</feature>
<dbReference type="GO" id="GO:0016706">
    <property type="term" value="F:2-oxoglutarate-dependent dioxygenase activity"/>
    <property type="evidence" value="ECO:0007669"/>
    <property type="project" value="UniProtKB-ARBA"/>
</dbReference>
<dbReference type="PANTHER" id="PTHR43779">
    <property type="entry name" value="DIOXYGENASE RV0097-RELATED"/>
    <property type="match status" value="1"/>
</dbReference>
<accession>A0A842HVQ0</accession>
<keyword evidence="8" id="KW-1185">Reference proteome</keyword>